<dbReference type="PANTHER" id="PTHR43002">
    <property type="entry name" value="GLYCOGEN DEBRANCHING ENZYME"/>
    <property type="match status" value="1"/>
</dbReference>
<feature type="domain" description="Glycoside hydrolase family 13 N-terminal" evidence="3">
    <location>
        <begin position="133"/>
        <end position="232"/>
    </location>
</feature>
<dbReference type="InterPro" id="IPR011839">
    <property type="entry name" value="Pullul_strch"/>
</dbReference>
<dbReference type="InterPro" id="IPR024561">
    <property type="entry name" value="Pullul_strch_C"/>
</dbReference>
<feature type="domain" description="Pullulanase N2" evidence="5">
    <location>
        <begin position="18"/>
        <end position="121"/>
    </location>
</feature>
<accession>A0A448PCC3</accession>
<dbReference type="KEGG" id="tbw:NCTC13354_00241"/>
<dbReference type="Gene3D" id="3.20.20.80">
    <property type="entry name" value="Glycosidases"/>
    <property type="match status" value="1"/>
</dbReference>
<protein>
    <submittedName>
        <fullName evidence="6">Pullulanase</fullName>
        <ecNumber evidence="6">3.2.1.41</ecNumber>
    </submittedName>
</protein>
<name>A0A448PCC3_9ACTO</name>
<keyword evidence="6" id="KW-0326">Glycosidase</keyword>
<feature type="region of interest" description="Disordered" evidence="2">
    <location>
        <begin position="901"/>
        <end position="920"/>
    </location>
</feature>
<feature type="domain" description="Alpha-1,6-glucosidases pullulanase-type C-terminal" evidence="4">
    <location>
        <begin position="730"/>
        <end position="895"/>
    </location>
</feature>
<dbReference type="OrthoDB" id="9805159at2"/>
<dbReference type="AlphaFoldDB" id="A0A448PCC3"/>
<dbReference type="CDD" id="cd11341">
    <property type="entry name" value="AmyAc_Pullulanase_LD-like"/>
    <property type="match status" value="1"/>
</dbReference>
<dbReference type="GO" id="GO:0005975">
    <property type="term" value="P:carbohydrate metabolic process"/>
    <property type="evidence" value="ECO:0007669"/>
    <property type="project" value="InterPro"/>
</dbReference>
<dbReference type="SUPFAM" id="SSF51445">
    <property type="entry name" value="(Trans)glycosidases"/>
    <property type="match status" value="1"/>
</dbReference>
<dbReference type="Gene3D" id="2.60.40.10">
    <property type="entry name" value="Immunoglobulins"/>
    <property type="match status" value="1"/>
</dbReference>
<sequence>MCTPEPRPILGHVPGLDQAAAHWIDEATIAWPSYMVDRPEQYSFELWVGAHKSADLTYTPARLGAAQLENRRHLKDYLSLRVIMERSEIEKALKSDLIVAARDASGQIAAATHMQIPGVLDSLYAGSARERVFGVTFRNGIPTFRLWAPTARKVRLQLFSDDLGANPPTRSGEHASKGAHTPVLIDMERADDGTWETVGAAEWMGCAYRYEVEVYVPQTGKVERNVVTDPYSVGLSVNSTHSIVLDLNDPHYMPDMWLNAAAPTIDNPCERTIYELHICDFSMSDETVPHHLRGTYQAFALDNTNGVRHLRELAAAGMNTIHLLPSFDIATIEERRDRQAEPVIPQAGPASAKQQAAVMATADRDAYNWGYDPYHFTTPEGSYASDGNQTGGARTYAFRQMVGALHAMGFQVVLDQVFNHTACSGQGEKSVLDRIVPGYYHRLTPQGAVATSTCCPNVATEHVMAEKLMVDSVVTWARHYRVDGFRFDLMGHHSRANMDAVRAALNELTLEADGVDGSAIYIYGEGWNFGDDVQHNLRFTQATQGQLDGTGIGTFNDRLRDAVVGGAPFDHDKSARQGFATGQYTAPNALNAADDAELAALRYHQDLIRLSMAGNLGHYRFLASDGQHKSGAEFDFRGSPAGYASRPDETVNYVDAHDNETLFDIGVWKLPADTPMATRIRMNTVALATVMLGQSPAFWHAGTELLRSKSLDRNSYNSGDHFNRLDLSGRTHNFGVGLPPAPDNESQWAAMAPYLNNPANVASAQDIATARAQALDLLRLRRAHRLLTLGDADAICEKVSFPGAGPDQQAGLIIMRVDDTVGTPVDPVQAGLLVAINAAPHVLSQQIEDMAGVDLTLSPVHTNRPGADPVLLTTRWEAESGTLHVPPRSAVVLVHYRASNTPSAMPSPAQATEPPSMMSA</sequence>
<keyword evidence="7" id="KW-1185">Reference proteome</keyword>
<keyword evidence="6" id="KW-0378">Hydrolase</keyword>
<evidence type="ECO:0000256" key="2">
    <source>
        <dbReference type="SAM" id="MobiDB-lite"/>
    </source>
</evidence>
<dbReference type="NCBIfam" id="TIGR02103">
    <property type="entry name" value="pullul_strch"/>
    <property type="match status" value="1"/>
</dbReference>
<proteinExistence type="inferred from homology"/>
<evidence type="ECO:0000313" key="6">
    <source>
        <dbReference type="EMBL" id="VEI12556.1"/>
    </source>
</evidence>
<dbReference type="EC" id="3.2.1.41" evidence="6"/>
<evidence type="ECO:0000256" key="1">
    <source>
        <dbReference type="ARBA" id="ARBA00008061"/>
    </source>
</evidence>
<dbReference type="InterPro" id="IPR004193">
    <property type="entry name" value="Glyco_hydro_13_N"/>
</dbReference>
<dbReference type="Proteomes" id="UP000269542">
    <property type="component" value="Chromosome"/>
</dbReference>
<dbReference type="InterPro" id="IPR013780">
    <property type="entry name" value="Glyco_hydro_b"/>
</dbReference>
<evidence type="ECO:0000259" key="5">
    <source>
        <dbReference type="Pfam" id="PF17967"/>
    </source>
</evidence>
<dbReference type="InterPro" id="IPR040671">
    <property type="entry name" value="Pullulanase_N2"/>
</dbReference>
<dbReference type="InterPro" id="IPR017853">
    <property type="entry name" value="GH"/>
</dbReference>
<dbReference type="Gene3D" id="2.60.40.1130">
    <property type="entry name" value="Rab geranylgeranyltransferase alpha-subunit, insert domain"/>
    <property type="match status" value="1"/>
</dbReference>
<comment type="similarity">
    <text evidence="1">Belongs to the glycosyl hydrolase 13 family.</text>
</comment>
<dbReference type="SUPFAM" id="SSF51011">
    <property type="entry name" value="Glycosyl hydrolase domain"/>
    <property type="match status" value="1"/>
</dbReference>
<evidence type="ECO:0000259" key="3">
    <source>
        <dbReference type="Pfam" id="PF02922"/>
    </source>
</evidence>
<dbReference type="CDD" id="cd02860">
    <property type="entry name" value="E_set_Pullulanase"/>
    <property type="match status" value="1"/>
</dbReference>
<gene>
    <name evidence="6" type="primary">pulA</name>
    <name evidence="6" type="ORF">NCTC13354_00241</name>
</gene>
<dbReference type="Pfam" id="PF17967">
    <property type="entry name" value="Pullulanase_N2"/>
    <property type="match status" value="1"/>
</dbReference>
<dbReference type="SUPFAM" id="SSF81296">
    <property type="entry name" value="E set domains"/>
    <property type="match status" value="2"/>
</dbReference>
<evidence type="ECO:0000313" key="7">
    <source>
        <dbReference type="Proteomes" id="UP000269542"/>
    </source>
</evidence>
<dbReference type="InterPro" id="IPR013783">
    <property type="entry name" value="Ig-like_fold"/>
</dbReference>
<dbReference type="Gene3D" id="2.60.40.1180">
    <property type="entry name" value="Golgi alpha-mannosidase II"/>
    <property type="match status" value="1"/>
</dbReference>
<dbReference type="Pfam" id="PF02922">
    <property type="entry name" value="CBM_48"/>
    <property type="match status" value="1"/>
</dbReference>
<dbReference type="EMBL" id="LR134476">
    <property type="protein sequence ID" value="VEI12556.1"/>
    <property type="molecule type" value="Genomic_DNA"/>
</dbReference>
<dbReference type="GO" id="GO:0051060">
    <property type="term" value="F:pullulanase activity"/>
    <property type="evidence" value="ECO:0007669"/>
    <property type="project" value="UniProtKB-EC"/>
</dbReference>
<evidence type="ECO:0000259" key="4">
    <source>
        <dbReference type="Pfam" id="PF11852"/>
    </source>
</evidence>
<dbReference type="InterPro" id="IPR014756">
    <property type="entry name" value="Ig_E-set"/>
</dbReference>
<organism evidence="6 7">
    <name type="scientific">Trueperella bialowiezensis</name>
    <dbReference type="NCBI Taxonomy" id="312285"/>
    <lineage>
        <taxon>Bacteria</taxon>
        <taxon>Bacillati</taxon>
        <taxon>Actinomycetota</taxon>
        <taxon>Actinomycetes</taxon>
        <taxon>Actinomycetales</taxon>
        <taxon>Actinomycetaceae</taxon>
        <taxon>Trueperella</taxon>
    </lineage>
</organism>
<dbReference type="Pfam" id="PF11852">
    <property type="entry name" value="Pullul_strch_C"/>
    <property type="match status" value="1"/>
</dbReference>
<reference evidence="6 7" key="1">
    <citation type="submission" date="2018-12" db="EMBL/GenBank/DDBJ databases">
        <authorList>
            <consortium name="Pathogen Informatics"/>
        </authorList>
    </citation>
    <scope>NUCLEOTIDE SEQUENCE [LARGE SCALE GENOMIC DNA]</scope>
    <source>
        <strain evidence="6 7">NCTC13354</strain>
    </source>
</reference>